<dbReference type="AlphaFoldDB" id="A0A1E5KZZ7"/>
<dbReference type="Gene3D" id="3.30.2130.10">
    <property type="entry name" value="VC0802-like"/>
    <property type="match status" value="1"/>
</dbReference>
<name>A0A1E5KZZ7_9ENTE</name>
<dbReference type="InterPro" id="IPR051719">
    <property type="entry name" value="CASTOR_mTORC1"/>
</dbReference>
<dbReference type="EMBL" id="MIEK01000007">
    <property type="protein sequence ID" value="OEH83436.1"/>
    <property type="molecule type" value="Genomic_DNA"/>
</dbReference>
<dbReference type="PANTHER" id="PTHR31131:SF6">
    <property type="entry name" value="CASTOR ACT DOMAIN-CONTAINING PROTEIN"/>
    <property type="match status" value="1"/>
</dbReference>
<dbReference type="OrthoDB" id="5615858at2"/>
<dbReference type="STRING" id="762845.BCR26_09650"/>
<keyword evidence="3" id="KW-1185">Reference proteome</keyword>
<dbReference type="InterPro" id="IPR016540">
    <property type="entry name" value="UCP008459"/>
</dbReference>
<dbReference type="InterPro" id="IPR027795">
    <property type="entry name" value="CASTOR_ACT_dom"/>
</dbReference>
<reference evidence="2 3" key="1">
    <citation type="submission" date="2016-09" db="EMBL/GenBank/DDBJ databases">
        <authorList>
            <person name="Capua I."/>
            <person name="De Benedictis P."/>
            <person name="Joannis T."/>
            <person name="Lombin L.H."/>
            <person name="Cattoli G."/>
        </authorList>
    </citation>
    <scope>NUCLEOTIDE SEQUENCE [LARGE SCALE GENOMIC DNA]</scope>
    <source>
        <strain evidence="2 3">LMG 25899</strain>
    </source>
</reference>
<dbReference type="RefSeq" id="WP_069697605.1">
    <property type="nucleotide sequence ID" value="NZ_JAGGMA010000037.1"/>
</dbReference>
<dbReference type="PANTHER" id="PTHR31131">
    <property type="entry name" value="CHROMOSOME 1, WHOLE GENOME SHOTGUN SEQUENCE"/>
    <property type="match status" value="1"/>
</dbReference>
<dbReference type="Proteomes" id="UP000095256">
    <property type="component" value="Unassembled WGS sequence"/>
</dbReference>
<dbReference type="Pfam" id="PF13840">
    <property type="entry name" value="ACT_7"/>
    <property type="match status" value="1"/>
</dbReference>
<dbReference type="SUPFAM" id="SSF55021">
    <property type="entry name" value="ACT-like"/>
    <property type="match status" value="2"/>
</dbReference>
<gene>
    <name evidence="2" type="ORF">BCR26_09650</name>
</gene>
<protein>
    <submittedName>
        <fullName evidence="2">ACT domain-containing protein</fullName>
    </submittedName>
</protein>
<feature type="domain" description="CASTOR ACT" evidence="1">
    <location>
        <begin position="59"/>
        <end position="121"/>
    </location>
</feature>
<comment type="caution">
    <text evidence="2">The sequence shown here is derived from an EMBL/GenBank/DDBJ whole genome shotgun (WGS) entry which is preliminary data.</text>
</comment>
<organism evidence="2 3">
    <name type="scientific">Enterococcus rivorum</name>
    <dbReference type="NCBI Taxonomy" id="762845"/>
    <lineage>
        <taxon>Bacteria</taxon>
        <taxon>Bacillati</taxon>
        <taxon>Bacillota</taxon>
        <taxon>Bacilli</taxon>
        <taxon>Lactobacillales</taxon>
        <taxon>Enterococcaceae</taxon>
        <taxon>Enterococcus</taxon>
    </lineage>
</organism>
<evidence type="ECO:0000259" key="1">
    <source>
        <dbReference type="Pfam" id="PF13840"/>
    </source>
</evidence>
<sequence>MKLQLIDQQKYMILKFPVKTAIPSSFHKITSFKSITYTEDECSLVVPEDSIDGHNAVDVDKDWVIIKVVGILDFSLVGILAELANPLAKNDISIFALSTFNTDYLLIKYKDSEKARNVLQEQGHAFL</sequence>
<dbReference type="PIRSF" id="PIRSF008459">
    <property type="entry name" value="UCP008459"/>
    <property type="match status" value="1"/>
</dbReference>
<dbReference type="InterPro" id="IPR045865">
    <property type="entry name" value="ACT-like_dom_sf"/>
</dbReference>
<evidence type="ECO:0000313" key="3">
    <source>
        <dbReference type="Proteomes" id="UP000095256"/>
    </source>
</evidence>
<accession>A0A1E5KZZ7</accession>
<evidence type="ECO:0000313" key="2">
    <source>
        <dbReference type="EMBL" id="OEH83436.1"/>
    </source>
</evidence>
<proteinExistence type="predicted"/>